<evidence type="ECO:0000256" key="1">
    <source>
        <dbReference type="SAM" id="MobiDB-lite"/>
    </source>
</evidence>
<reference key="1">
    <citation type="submission" date="2016-07" db="EMBL/GenBank/DDBJ databases">
        <title>Nontailed viruses are major unrecognized killers of bacteria in the ocean.</title>
        <authorList>
            <person name="Kauffman K."/>
            <person name="Hussain F."/>
            <person name="Yang J."/>
            <person name="Arevalo P."/>
            <person name="Brown J."/>
            <person name="Cutler M."/>
            <person name="Kelly L."/>
            <person name="Polz M.F."/>
        </authorList>
    </citation>
    <scope>NUCLEOTIDE SEQUENCE [LARGE SCALE GENOMIC DNA]</scope>
    <source>
        <strain>10N.261.52.F7</strain>
    </source>
</reference>
<proteinExistence type="predicted"/>
<organism evidence="2">
    <name type="scientific">Vibrio lentus</name>
    <dbReference type="NCBI Taxonomy" id="136468"/>
    <lineage>
        <taxon>Bacteria</taxon>
        <taxon>Pseudomonadati</taxon>
        <taxon>Pseudomonadota</taxon>
        <taxon>Gammaproteobacteria</taxon>
        <taxon>Vibrionales</taxon>
        <taxon>Vibrionaceae</taxon>
        <taxon>Vibrio</taxon>
    </lineage>
</organism>
<sequence>MLSEPSLITPYQLYYTLLNDLFFTMIRVVITSYRLAVLKCLSQFAGTAQTTEKNSDYEVTFTWQQDGEHHSVTKDSIHKGNRRNDGRALAHLE</sequence>
<accession>A0AB36XT12</accession>
<evidence type="ECO:0000313" key="2">
    <source>
        <dbReference type="EMBL" id="PMK49142.1"/>
    </source>
</evidence>
<gene>
    <name evidence="2" type="ORF">BCT99_11345</name>
</gene>
<dbReference type="AlphaFoldDB" id="A0AB36XT12"/>
<dbReference type="EMBL" id="MCXM01000004">
    <property type="protein sequence ID" value="PMK49142.1"/>
    <property type="molecule type" value="Genomic_DNA"/>
</dbReference>
<name>A0AB36XT12_9VIBR</name>
<protein>
    <submittedName>
        <fullName evidence="2">Uncharacterized protein</fullName>
    </submittedName>
</protein>
<comment type="caution">
    <text evidence="2">The sequence shown here is derived from an EMBL/GenBank/DDBJ whole genome shotgun (WGS) entry which is preliminary data.</text>
</comment>
<reference evidence="2" key="2">
    <citation type="submission" date="2016-07" db="EMBL/GenBank/DDBJ databases">
        <authorList>
            <person name="Kauffman K."/>
            <person name="Arevalo P."/>
            <person name="Polz M.F."/>
        </authorList>
    </citation>
    <scope>NUCLEOTIDE SEQUENCE</scope>
    <source>
        <strain evidence="2">10N.261.52.F7</strain>
    </source>
</reference>
<reference evidence="2" key="3">
    <citation type="journal article" date="2018" name="Nature">
        <title>A major lineage of non-tailed dsDNA viruses as unrecognized killers of marine bacteria.</title>
        <authorList>
            <person name="Kauffman K.M."/>
            <person name="Hussain F.A."/>
            <person name="Yang J."/>
            <person name="Arevalo P."/>
            <person name="Brown J.M."/>
            <person name="Chang W.K."/>
            <person name="VanInsberghe D."/>
            <person name="Elsherbini J."/>
            <person name="Sharma R.S."/>
            <person name="Cutler M.B."/>
            <person name="Kelly L."/>
            <person name="Polz M.F."/>
        </authorList>
    </citation>
    <scope>NUCLEOTIDE SEQUENCE</scope>
    <source>
        <strain evidence="2">10N.261.52.F7</strain>
    </source>
</reference>
<feature type="region of interest" description="Disordered" evidence="1">
    <location>
        <begin position="70"/>
        <end position="93"/>
    </location>
</feature>